<accession>A0ABR9HFK3</accession>
<evidence type="ECO:0000256" key="1">
    <source>
        <dbReference type="ARBA" id="ARBA00010990"/>
    </source>
</evidence>
<dbReference type="EC" id="2.7.8.-" evidence="5"/>
<dbReference type="Pfam" id="PF01648">
    <property type="entry name" value="ACPS"/>
    <property type="match status" value="1"/>
</dbReference>
<keyword evidence="2 5" id="KW-0808">Transferase</keyword>
<dbReference type="Gene3D" id="3.90.470.20">
    <property type="entry name" value="4'-phosphopantetheinyl transferase domain"/>
    <property type="match status" value="1"/>
</dbReference>
<dbReference type="InterPro" id="IPR041354">
    <property type="entry name" value="4PPT_N"/>
</dbReference>
<dbReference type="Proteomes" id="UP000598217">
    <property type="component" value="Unassembled WGS sequence"/>
</dbReference>
<evidence type="ECO:0000259" key="4">
    <source>
        <dbReference type="Pfam" id="PF17837"/>
    </source>
</evidence>
<protein>
    <submittedName>
        <fullName evidence="5">4'-phosphopantetheinyl transferase</fullName>
        <ecNumber evidence="5">2.7.8.-</ecNumber>
    </submittedName>
</protein>
<dbReference type="InterPro" id="IPR008278">
    <property type="entry name" value="4-PPantetheinyl_Trfase_dom"/>
</dbReference>
<dbReference type="PANTHER" id="PTHR12215:SF15">
    <property type="entry name" value="4'-PHOSPHOPANTETHEINYL TRANSFERASE SUPERFAMILY-RELATED"/>
    <property type="match status" value="1"/>
</dbReference>
<dbReference type="Pfam" id="PF17837">
    <property type="entry name" value="4PPT_N"/>
    <property type="match status" value="1"/>
</dbReference>
<organism evidence="5 6">
    <name type="scientific">Nocardiopsis terrae</name>
    <dbReference type="NCBI Taxonomy" id="372655"/>
    <lineage>
        <taxon>Bacteria</taxon>
        <taxon>Bacillati</taxon>
        <taxon>Actinomycetota</taxon>
        <taxon>Actinomycetes</taxon>
        <taxon>Streptosporangiales</taxon>
        <taxon>Nocardiopsidaceae</taxon>
        <taxon>Nocardiopsis</taxon>
    </lineage>
</organism>
<evidence type="ECO:0000313" key="6">
    <source>
        <dbReference type="Proteomes" id="UP000598217"/>
    </source>
</evidence>
<evidence type="ECO:0000313" key="5">
    <source>
        <dbReference type="EMBL" id="MBE1457809.1"/>
    </source>
</evidence>
<reference evidence="5 6" key="1">
    <citation type="submission" date="2020-10" db="EMBL/GenBank/DDBJ databases">
        <title>Sequencing the genomes of 1000 actinobacteria strains.</title>
        <authorList>
            <person name="Klenk H.-P."/>
        </authorList>
    </citation>
    <scope>NUCLEOTIDE SEQUENCE [LARGE SCALE GENOMIC DNA]</scope>
    <source>
        <strain evidence="5 6">DSM 45157</strain>
    </source>
</reference>
<dbReference type="GO" id="GO:0016740">
    <property type="term" value="F:transferase activity"/>
    <property type="evidence" value="ECO:0007669"/>
    <property type="project" value="UniProtKB-KW"/>
</dbReference>
<comment type="caution">
    <text evidence="5">The sequence shown here is derived from an EMBL/GenBank/DDBJ whole genome shotgun (WGS) entry which is preliminary data.</text>
</comment>
<feature type="domain" description="4'-phosphopantetheinyl transferase N-terminal" evidence="4">
    <location>
        <begin position="33"/>
        <end position="99"/>
    </location>
</feature>
<dbReference type="SUPFAM" id="SSF56214">
    <property type="entry name" value="4'-phosphopantetheinyl transferase"/>
    <property type="match status" value="2"/>
</dbReference>
<comment type="similarity">
    <text evidence="1">Belongs to the P-Pant transferase superfamily. Gsp/Sfp/HetI/AcpT family.</text>
</comment>
<evidence type="ECO:0000256" key="2">
    <source>
        <dbReference type="ARBA" id="ARBA00022679"/>
    </source>
</evidence>
<proteinExistence type="inferred from homology"/>
<gene>
    <name evidence="5" type="ORF">H4W79_002023</name>
</gene>
<dbReference type="InterPro" id="IPR050559">
    <property type="entry name" value="P-Pant_transferase_sf"/>
</dbReference>
<dbReference type="PANTHER" id="PTHR12215">
    <property type="entry name" value="PHOSPHOPANTETHEINE TRANSFERASE"/>
    <property type="match status" value="1"/>
</dbReference>
<name>A0ABR9HFK3_9ACTN</name>
<dbReference type="EMBL" id="JADBDY010000001">
    <property type="protein sequence ID" value="MBE1457809.1"/>
    <property type="molecule type" value="Genomic_DNA"/>
</dbReference>
<feature type="domain" description="4'-phosphopantetheinyl transferase" evidence="3">
    <location>
        <begin position="104"/>
        <end position="169"/>
    </location>
</feature>
<evidence type="ECO:0000259" key="3">
    <source>
        <dbReference type="Pfam" id="PF01648"/>
    </source>
</evidence>
<dbReference type="InterPro" id="IPR037143">
    <property type="entry name" value="4-PPantetheinyl_Trfase_dom_sf"/>
</dbReference>
<dbReference type="RefSeq" id="WP_191270972.1">
    <property type="nucleotide sequence ID" value="NZ_BMXJ01000004.1"/>
</dbReference>
<sequence>MTPVVIAPGVWLVSASMDDLGTGFPRRRDMARARTMVAWRAREFLAGRALLRSLLSEVLPEAADADVVPDGNGRPELAGWPKAGISIAHDDWTVAACVSPDRHVGVDVQHPPEHLNASLVRRCVREGAGVLDAMNPTQRARELAWIWTAQEACVKAEGTGLSGRPWSIDVPPRHSVGSWKGYHWLSLRGLSETPLSCAWKEIPR</sequence>
<keyword evidence="6" id="KW-1185">Reference proteome</keyword>